<gene>
    <name evidence="3" type="ORF">SERLADRAFT_458026</name>
</gene>
<dbReference type="OrthoDB" id="2640605at2759"/>
<evidence type="ECO:0000313" key="3">
    <source>
        <dbReference type="EMBL" id="EGO29775.1"/>
    </source>
</evidence>
<reference evidence="3" key="1">
    <citation type="submission" date="2011-04" db="EMBL/GenBank/DDBJ databases">
        <title>Evolution of plant cell wall degrading machinery underlies the functional diversity of forest fungi.</title>
        <authorList>
            <consortium name="US DOE Joint Genome Institute (JGI-PGF)"/>
            <person name="Eastwood D.C."/>
            <person name="Floudas D."/>
            <person name="Binder M."/>
            <person name="Majcherczyk A."/>
            <person name="Schneider P."/>
            <person name="Aerts A."/>
            <person name="Asiegbu F.O."/>
            <person name="Baker S.E."/>
            <person name="Barry K."/>
            <person name="Bendiksby M."/>
            <person name="Blumentritt M."/>
            <person name="Coutinho P.M."/>
            <person name="Cullen D."/>
            <person name="Cullen D."/>
            <person name="Gathman A."/>
            <person name="Goodell B."/>
            <person name="Henrissat B."/>
            <person name="Ihrmark K."/>
            <person name="Kauserud H."/>
            <person name="Kohler A."/>
            <person name="LaButti K."/>
            <person name="Lapidus A."/>
            <person name="Lavin J.L."/>
            <person name="Lee Y.-H."/>
            <person name="Lindquist E."/>
            <person name="Lilly W."/>
            <person name="Lucas S."/>
            <person name="Morin E."/>
            <person name="Murat C."/>
            <person name="Oguiza J.A."/>
            <person name="Park J."/>
            <person name="Pisabarro A.G."/>
            <person name="Riley R."/>
            <person name="Rosling A."/>
            <person name="Salamov A."/>
            <person name="Schmidt O."/>
            <person name="Schmutz J."/>
            <person name="Skrede I."/>
            <person name="Stenlid J."/>
            <person name="Wiebenga A."/>
            <person name="Xie X."/>
            <person name="Kues U."/>
            <person name="Hibbett D.S."/>
            <person name="Hoffmeister D."/>
            <person name="Hogberg N."/>
            <person name="Martin F."/>
            <person name="Grigoriev I.V."/>
            <person name="Watkinson S.C."/>
        </authorList>
    </citation>
    <scope>NUCLEOTIDE SEQUENCE</scope>
    <source>
        <strain evidence="3">S7.9</strain>
    </source>
</reference>
<protein>
    <submittedName>
        <fullName evidence="3">Uncharacterized protein</fullName>
    </submittedName>
</protein>
<dbReference type="GeneID" id="18817624"/>
<accession>F8NIL3</accession>
<name>F8NIL3_SERL9</name>
<dbReference type="KEGG" id="sla:SERLADRAFT_458026"/>
<feature type="transmembrane region" description="Helical" evidence="2">
    <location>
        <begin position="6"/>
        <end position="28"/>
    </location>
</feature>
<dbReference type="EMBL" id="GL945429">
    <property type="protein sequence ID" value="EGO29775.1"/>
    <property type="molecule type" value="Genomic_DNA"/>
</dbReference>
<feature type="region of interest" description="Disordered" evidence="1">
    <location>
        <begin position="29"/>
        <end position="77"/>
    </location>
</feature>
<proteinExistence type="predicted"/>
<dbReference type="AlphaFoldDB" id="F8NIL3"/>
<feature type="compositionally biased region" description="Basic and acidic residues" evidence="1">
    <location>
        <begin position="57"/>
        <end position="77"/>
    </location>
</feature>
<sequence length="77" mass="8264">MSSSPHSRSLAITCVGAITIALGSMYYAGKNSKRNEGPDSVYRSTEDTPSNVQGGKSDAHYKSSEVRGVMHDFPGKR</sequence>
<dbReference type="HOGENOM" id="CLU_188545_1_0_1"/>
<dbReference type="RefSeq" id="XP_007314017.1">
    <property type="nucleotide sequence ID" value="XM_007313955.1"/>
</dbReference>
<keyword evidence="2" id="KW-0812">Transmembrane</keyword>
<organism>
    <name type="scientific">Serpula lacrymans var. lacrymans (strain S7.9)</name>
    <name type="common">Dry rot fungus</name>
    <dbReference type="NCBI Taxonomy" id="578457"/>
    <lineage>
        <taxon>Eukaryota</taxon>
        <taxon>Fungi</taxon>
        <taxon>Dikarya</taxon>
        <taxon>Basidiomycota</taxon>
        <taxon>Agaricomycotina</taxon>
        <taxon>Agaricomycetes</taxon>
        <taxon>Agaricomycetidae</taxon>
        <taxon>Boletales</taxon>
        <taxon>Coniophorineae</taxon>
        <taxon>Serpulaceae</taxon>
        <taxon>Serpula</taxon>
    </lineage>
</organism>
<evidence type="ECO:0000256" key="1">
    <source>
        <dbReference type="SAM" id="MobiDB-lite"/>
    </source>
</evidence>
<evidence type="ECO:0000256" key="2">
    <source>
        <dbReference type="SAM" id="Phobius"/>
    </source>
</evidence>
<keyword evidence="2" id="KW-1133">Transmembrane helix</keyword>
<keyword evidence="2" id="KW-0472">Membrane</keyword>
<dbReference type="Proteomes" id="UP000008064">
    <property type="component" value="Unassembled WGS sequence"/>
</dbReference>